<protein>
    <submittedName>
        <fullName evidence="2">Uncharacterized protein</fullName>
    </submittedName>
</protein>
<evidence type="ECO:0000313" key="2">
    <source>
        <dbReference type="EMBL" id="KAF0936006.1"/>
    </source>
</evidence>
<dbReference type="Proteomes" id="UP000479710">
    <property type="component" value="Unassembled WGS sequence"/>
</dbReference>
<gene>
    <name evidence="2" type="ORF">E2562_037994</name>
</gene>
<evidence type="ECO:0000313" key="3">
    <source>
        <dbReference type="Proteomes" id="UP000479710"/>
    </source>
</evidence>
<evidence type="ECO:0000256" key="1">
    <source>
        <dbReference type="SAM" id="MobiDB-lite"/>
    </source>
</evidence>
<comment type="caution">
    <text evidence="2">The sequence shown here is derived from an EMBL/GenBank/DDBJ whole genome shotgun (WGS) entry which is preliminary data.</text>
</comment>
<proteinExistence type="predicted"/>
<feature type="region of interest" description="Disordered" evidence="1">
    <location>
        <begin position="1"/>
        <end position="104"/>
    </location>
</feature>
<feature type="compositionally biased region" description="Low complexity" evidence="1">
    <location>
        <begin position="51"/>
        <end position="63"/>
    </location>
</feature>
<accession>A0A6G1FGF6</accession>
<reference evidence="2 3" key="1">
    <citation type="submission" date="2019-11" db="EMBL/GenBank/DDBJ databases">
        <title>Whole genome sequence of Oryza granulata.</title>
        <authorList>
            <person name="Li W."/>
        </authorList>
    </citation>
    <scope>NUCLEOTIDE SEQUENCE [LARGE SCALE GENOMIC DNA]</scope>
    <source>
        <strain evidence="3">cv. Menghai</strain>
        <tissue evidence="2">Leaf</tissue>
    </source>
</reference>
<organism evidence="2 3">
    <name type="scientific">Oryza meyeriana var. granulata</name>
    <dbReference type="NCBI Taxonomy" id="110450"/>
    <lineage>
        <taxon>Eukaryota</taxon>
        <taxon>Viridiplantae</taxon>
        <taxon>Streptophyta</taxon>
        <taxon>Embryophyta</taxon>
        <taxon>Tracheophyta</taxon>
        <taxon>Spermatophyta</taxon>
        <taxon>Magnoliopsida</taxon>
        <taxon>Liliopsida</taxon>
        <taxon>Poales</taxon>
        <taxon>Poaceae</taxon>
        <taxon>BOP clade</taxon>
        <taxon>Oryzoideae</taxon>
        <taxon>Oryzeae</taxon>
        <taxon>Oryzinae</taxon>
        <taxon>Oryza</taxon>
        <taxon>Oryza meyeriana</taxon>
    </lineage>
</organism>
<name>A0A6G1FGF6_9ORYZ</name>
<sequence length="192" mass="20678">MENSNEMEISDRAAPQNTTTAYCSGDNAAGASSAAGSVAVGEADPVQVMAGSQSPSSISTPGSDWIERYYGAEAGPSAPLPQGQPEDGSGNTTAASRHLTASDIERNPCIDRKIRDIHEGLRTRRVGANQAEHLVEILEERHGGERMGNIHQSMETLGRDCPYFQESLTDLRELRDSGKGTEAHLRREWNGK</sequence>
<keyword evidence="3" id="KW-1185">Reference proteome</keyword>
<dbReference type="OrthoDB" id="2005453at2759"/>
<feature type="compositionally biased region" description="Low complexity" evidence="1">
    <location>
        <begin position="28"/>
        <end position="41"/>
    </location>
</feature>
<dbReference type="EMBL" id="SPHZ02000001">
    <property type="protein sequence ID" value="KAF0936006.1"/>
    <property type="molecule type" value="Genomic_DNA"/>
</dbReference>
<dbReference type="AlphaFoldDB" id="A0A6G1FGF6"/>